<comment type="caution">
    <text evidence="1">The sequence shown here is derived from an EMBL/GenBank/DDBJ whole genome shotgun (WGS) entry which is preliminary data.</text>
</comment>
<evidence type="ECO:0000313" key="2">
    <source>
        <dbReference type="Proteomes" id="UP001183881"/>
    </source>
</evidence>
<reference evidence="2" key="1">
    <citation type="submission" date="2023-07" db="EMBL/GenBank/DDBJ databases">
        <title>30 novel species of actinomycetes from the DSMZ collection.</title>
        <authorList>
            <person name="Nouioui I."/>
        </authorList>
    </citation>
    <scope>NUCLEOTIDE SEQUENCE [LARGE SCALE GENOMIC DNA]</scope>
    <source>
        <strain evidence="2">DSM 41636</strain>
    </source>
</reference>
<dbReference type="RefSeq" id="WP_311641221.1">
    <property type="nucleotide sequence ID" value="NZ_JAVRFA010000002.1"/>
</dbReference>
<dbReference type="EMBL" id="JAVRFA010000002">
    <property type="protein sequence ID" value="MDT0393690.1"/>
    <property type="molecule type" value="Genomic_DNA"/>
</dbReference>
<dbReference type="Proteomes" id="UP001183881">
    <property type="component" value="Unassembled WGS sequence"/>
</dbReference>
<name>A0ABU2PSF6_9ACTN</name>
<protein>
    <submittedName>
        <fullName evidence="1">Uncharacterized protein</fullName>
    </submittedName>
</protein>
<gene>
    <name evidence="1" type="ORF">RM705_03050</name>
</gene>
<proteinExistence type="predicted"/>
<sequence>MIGTGEQEVCPLTESDGGLPLLAGPIAIARTRAGPRSALSAAV</sequence>
<evidence type="ECO:0000313" key="1">
    <source>
        <dbReference type="EMBL" id="MDT0393690.1"/>
    </source>
</evidence>
<organism evidence="1 2">
    <name type="scientific">Streptomyces edwardsiae</name>
    <dbReference type="NCBI Taxonomy" id="3075527"/>
    <lineage>
        <taxon>Bacteria</taxon>
        <taxon>Bacillati</taxon>
        <taxon>Actinomycetota</taxon>
        <taxon>Actinomycetes</taxon>
        <taxon>Kitasatosporales</taxon>
        <taxon>Streptomycetaceae</taxon>
        <taxon>Streptomyces</taxon>
    </lineage>
</organism>
<keyword evidence="2" id="KW-1185">Reference proteome</keyword>
<accession>A0ABU2PSF6</accession>